<feature type="compositionally biased region" description="Acidic residues" evidence="1">
    <location>
        <begin position="568"/>
        <end position="584"/>
    </location>
</feature>
<dbReference type="AlphaFoldDB" id="A0A9P6U5M6"/>
<dbReference type="PANTHER" id="PTHR45856:SF24">
    <property type="entry name" value="FUNGAL LIPASE-LIKE DOMAIN-CONTAINING PROTEIN"/>
    <property type="match status" value="1"/>
</dbReference>
<keyword evidence="2" id="KW-0472">Membrane</keyword>
<accession>A0A9P6U5M6</accession>
<feature type="region of interest" description="Disordered" evidence="1">
    <location>
        <begin position="625"/>
        <end position="677"/>
    </location>
</feature>
<dbReference type="OrthoDB" id="426718at2759"/>
<keyword evidence="2" id="KW-0812">Transmembrane</keyword>
<organism evidence="4 5">
    <name type="scientific">Mortierella polycephala</name>
    <dbReference type="NCBI Taxonomy" id="41804"/>
    <lineage>
        <taxon>Eukaryota</taxon>
        <taxon>Fungi</taxon>
        <taxon>Fungi incertae sedis</taxon>
        <taxon>Mucoromycota</taxon>
        <taxon>Mortierellomycotina</taxon>
        <taxon>Mortierellomycetes</taxon>
        <taxon>Mortierellales</taxon>
        <taxon>Mortierellaceae</taxon>
        <taxon>Mortierella</taxon>
    </lineage>
</organism>
<sequence length="890" mass="98978">MTWSVKCPPAFATGLEDSQPLLQQHRLRLIPERVPTRECHLREFCSSTSTTNNNGLPHDAASTSSTDSDSGHQSLKEPLSIKPMDFVNYLLDSIALYCRNLKDPSTIPGTSRQSQIYAMGILPVLIGILVFVQWIITLVVVLSSYTTLGRKAFQLFLKDQILLFDTADTIDPHGMDEALRQFSDTRPPTAEEAKPQSMFSYYLANLFLVLSTLTYERDDNLVKAASIILRNIESVEEKNRAVQLLFASEQTIDAKATQLGMRFTGVSELKSLGGPFAGLFYNDEAIVLVFKGTSVLAFNEYLIDATIQRVDAAEYLYGEVHKGFYESLFPDPPPLDCYEQRTLDKTNPFNTIMESIFETAAAIKAKTGKPVNFWMTGHSLGGALAALTMARLQRPLRVEDPLFKGYEPRTIKTRNKDGTPRTVLQEMLSRFSATPSDTTDSHSNVAKTVAKEGMGATAYTSPAFKFPFSFLYRNEDKHTADGAKAENKKQHENRTVNKNDAESDLLILRDCYSFASPKLGDTGFAQEFDRHHVQFHQRSAHKPMYYRVITDMDIVPRLPPGCSTNPDDLQDSDSEDTEAEDDGEDGKSIWGKLLGKGKKSKRRMKECMFPCPDCATVRQNGSQQEYSQVPLKSSHPHQAPAISHNYGTIQPHTQSNMSPSSSSSSSSSRTQKRPSSLLDYRNVGLLVTLYNTPMKPMVKPSEFQTDLSSNVLRPNHELLDILHQVELALDYDPTNDTTAAATGTMATTTTTTTTTTAVAQTVVVESSSTSLATKTNASGKATTLSSTTKTTSTSRFCAQTQAKKMDLAQTRHALNQDSRLRVPCDAEKLLLTFPNVISHSPATYQRNLVEARFYFKSFPGPEIEAKINQKIKDRQCRKDDSSLEQQGRMT</sequence>
<dbReference type="Proteomes" id="UP000726737">
    <property type="component" value="Unassembled WGS sequence"/>
</dbReference>
<comment type="caution">
    <text evidence="4">The sequence shown here is derived from an EMBL/GenBank/DDBJ whole genome shotgun (WGS) entry which is preliminary data.</text>
</comment>
<dbReference type="InterPro" id="IPR029058">
    <property type="entry name" value="AB_hydrolase_fold"/>
</dbReference>
<proteinExistence type="predicted"/>
<dbReference type="CDD" id="cd00741">
    <property type="entry name" value="Lipase"/>
    <property type="match status" value="1"/>
</dbReference>
<keyword evidence="2" id="KW-1133">Transmembrane helix</keyword>
<dbReference type="EMBL" id="JAAAJA010000145">
    <property type="protein sequence ID" value="KAG0260750.1"/>
    <property type="molecule type" value="Genomic_DNA"/>
</dbReference>
<dbReference type="InterPro" id="IPR002921">
    <property type="entry name" value="Fungal_lipase-type"/>
</dbReference>
<dbReference type="PANTHER" id="PTHR45856">
    <property type="entry name" value="ALPHA/BETA-HYDROLASES SUPERFAMILY PROTEIN"/>
    <property type="match status" value="1"/>
</dbReference>
<feature type="region of interest" description="Disordered" evidence="1">
    <location>
        <begin position="50"/>
        <end position="76"/>
    </location>
</feature>
<dbReference type="GO" id="GO:0006629">
    <property type="term" value="P:lipid metabolic process"/>
    <property type="evidence" value="ECO:0007669"/>
    <property type="project" value="InterPro"/>
</dbReference>
<gene>
    <name evidence="4" type="ORF">BG011_001647</name>
</gene>
<dbReference type="SUPFAM" id="SSF53474">
    <property type="entry name" value="alpha/beta-Hydrolases"/>
    <property type="match status" value="1"/>
</dbReference>
<reference evidence="4" key="1">
    <citation type="journal article" date="2020" name="Fungal Divers.">
        <title>Resolving the Mortierellaceae phylogeny through synthesis of multi-gene phylogenetics and phylogenomics.</title>
        <authorList>
            <person name="Vandepol N."/>
            <person name="Liber J."/>
            <person name="Desiro A."/>
            <person name="Na H."/>
            <person name="Kennedy M."/>
            <person name="Barry K."/>
            <person name="Grigoriev I.V."/>
            <person name="Miller A.N."/>
            <person name="O'Donnell K."/>
            <person name="Stajich J.E."/>
            <person name="Bonito G."/>
        </authorList>
    </citation>
    <scope>NUCLEOTIDE SEQUENCE</scope>
    <source>
        <strain evidence="4">KOD948</strain>
    </source>
</reference>
<feature type="domain" description="Fungal lipase-type" evidence="3">
    <location>
        <begin position="510"/>
        <end position="560"/>
    </location>
</feature>
<protein>
    <recommendedName>
        <fullName evidence="3">Fungal lipase-type domain-containing protein</fullName>
    </recommendedName>
</protein>
<evidence type="ECO:0000259" key="3">
    <source>
        <dbReference type="Pfam" id="PF01764"/>
    </source>
</evidence>
<evidence type="ECO:0000256" key="2">
    <source>
        <dbReference type="SAM" id="Phobius"/>
    </source>
</evidence>
<name>A0A9P6U5M6_9FUNG</name>
<feature type="compositionally biased region" description="Low complexity" evidence="1">
    <location>
        <begin position="59"/>
        <end position="68"/>
    </location>
</feature>
<feature type="region of interest" description="Disordered" evidence="1">
    <location>
        <begin position="557"/>
        <end position="594"/>
    </location>
</feature>
<evidence type="ECO:0000256" key="1">
    <source>
        <dbReference type="SAM" id="MobiDB-lite"/>
    </source>
</evidence>
<evidence type="ECO:0000313" key="4">
    <source>
        <dbReference type="EMBL" id="KAG0260750.1"/>
    </source>
</evidence>
<feature type="compositionally biased region" description="Low complexity" evidence="1">
    <location>
        <begin position="653"/>
        <end position="676"/>
    </location>
</feature>
<keyword evidence="5" id="KW-1185">Reference proteome</keyword>
<feature type="domain" description="Fungal lipase-type" evidence="3">
    <location>
        <begin position="287"/>
        <end position="394"/>
    </location>
</feature>
<dbReference type="InterPro" id="IPR051218">
    <property type="entry name" value="Sec_MonoDiacylglyc_Lipase"/>
</dbReference>
<feature type="transmembrane region" description="Helical" evidence="2">
    <location>
        <begin position="121"/>
        <end position="145"/>
    </location>
</feature>
<dbReference type="Pfam" id="PF01764">
    <property type="entry name" value="Lipase_3"/>
    <property type="match status" value="2"/>
</dbReference>
<evidence type="ECO:0000313" key="5">
    <source>
        <dbReference type="Proteomes" id="UP000726737"/>
    </source>
</evidence>
<dbReference type="Gene3D" id="3.40.50.1820">
    <property type="entry name" value="alpha/beta hydrolase"/>
    <property type="match status" value="1"/>
</dbReference>